<protein>
    <submittedName>
        <fullName evidence="1">Uncharacterized protein</fullName>
    </submittedName>
</protein>
<dbReference type="EMBL" id="CDHN01000001">
    <property type="protein sequence ID" value="CEJ81103.1"/>
    <property type="molecule type" value="Genomic_DNA"/>
</dbReference>
<name>A0A0A1SLE4_9HYPO</name>
<sequence>MADQRLLERHGVTQLTDIPMYASAHSDELVQMVIERGEEMRDIWNAFPQRLKQACSHGAAKY</sequence>
<proteinExistence type="predicted"/>
<gene>
    <name evidence="1" type="ORF">VHEMI01249</name>
</gene>
<dbReference type="Proteomes" id="UP000039046">
    <property type="component" value="Unassembled WGS sequence"/>
</dbReference>
<evidence type="ECO:0000313" key="2">
    <source>
        <dbReference type="Proteomes" id="UP000039046"/>
    </source>
</evidence>
<keyword evidence="2" id="KW-1185">Reference proteome</keyword>
<organism evidence="1 2">
    <name type="scientific">[Torrubiella] hemipterigena</name>
    <dbReference type="NCBI Taxonomy" id="1531966"/>
    <lineage>
        <taxon>Eukaryota</taxon>
        <taxon>Fungi</taxon>
        <taxon>Dikarya</taxon>
        <taxon>Ascomycota</taxon>
        <taxon>Pezizomycotina</taxon>
        <taxon>Sordariomycetes</taxon>
        <taxon>Hypocreomycetidae</taxon>
        <taxon>Hypocreales</taxon>
        <taxon>Clavicipitaceae</taxon>
        <taxon>Clavicipitaceae incertae sedis</taxon>
        <taxon>'Torrubiella' clade</taxon>
    </lineage>
</organism>
<dbReference type="AlphaFoldDB" id="A0A0A1SLE4"/>
<reference evidence="1 2" key="1">
    <citation type="journal article" date="2015" name="Genome Announc.">
        <title>Draft Genome Sequence and Gene Annotation of the Entomopathogenic Fungus Verticillium hemipterigenum.</title>
        <authorList>
            <person name="Horn F."/>
            <person name="Habel A."/>
            <person name="Scharf D.H."/>
            <person name="Dworschak J."/>
            <person name="Brakhage A.A."/>
            <person name="Guthke R."/>
            <person name="Hertweck C."/>
            <person name="Linde J."/>
        </authorList>
    </citation>
    <scope>NUCLEOTIDE SEQUENCE [LARGE SCALE GENOMIC DNA]</scope>
</reference>
<dbReference type="HOGENOM" id="CLU_2905755_0_0_1"/>
<accession>A0A0A1SLE4</accession>
<evidence type="ECO:0000313" key="1">
    <source>
        <dbReference type="EMBL" id="CEJ81103.1"/>
    </source>
</evidence>